<reference evidence="2" key="1">
    <citation type="submission" date="2023-03" db="EMBL/GenBank/DDBJ databases">
        <title>Massive genome expansion in bonnet fungi (Mycena s.s.) driven by repeated elements and novel gene families across ecological guilds.</title>
        <authorList>
            <consortium name="Lawrence Berkeley National Laboratory"/>
            <person name="Harder C.B."/>
            <person name="Miyauchi S."/>
            <person name="Viragh M."/>
            <person name="Kuo A."/>
            <person name="Thoen E."/>
            <person name="Andreopoulos B."/>
            <person name="Lu D."/>
            <person name="Skrede I."/>
            <person name="Drula E."/>
            <person name="Henrissat B."/>
            <person name="Morin E."/>
            <person name="Kohler A."/>
            <person name="Barry K."/>
            <person name="LaButti K."/>
            <person name="Morin E."/>
            <person name="Salamov A."/>
            <person name="Lipzen A."/>
            <person name="Mereny Z."/>
            <person name="Hegedus B."/>
            <person name="Baldrian P."/>
            <person name="Stursova M."/>
            <person name="Weitz H."/>
            <person name="Taylor A."/>
            <person name="Grigoriev I.V."/>
            <person name="Nagy L.G."/>
            <person name="Martin F."/>
            <person name="Kauserud H."/>
        </authorList>
    </citation>
    <scope>NUCLEOTIDE SEQUENCE</scope>
    <source>
        <strain evidence="2">CBHHK182m</strain>
    </source>
</reference>
<dbReference type="Proteomes" id="UP001215598">
    <property type="component" value="Unassembled WGS sequence"/>
</dbReference>
<proteinExistence type="predicted"/>
<accession>A0AAD7J010</accession>
<dbReference type="SUPFAM" id="SSF52047">
    <property type="entry name" value="RNI-like"/>
    <property type="match status" value="1"/>
</dbReference>
<gene>
    <name evidence="2" type="ORF">B0H16DRAFT_764152</name>
</gene>
<dbReference type="PANTHER" id="PTHR38926:SF5">
    <property type="entry name" value="F-BOX AND LEUCINE-RICH REPEAT PROTEIN 6"/>
    <property type="match status" value="1"/>
</dbReference>
<evidence type="ECO:0000256" key="1">
    <source>
        <dbReference type="SAM" id="Coils"/>
    </source>
</evidence>
<comment type="caution">
    <text evidence="2">The sequence shown here is derived from an EMBL/GenBank/DDBJ whole genome shotgun (WGS) entry which is preliminary data.</text>
</comment>
<sequence>MDQRNFEQPIALLQDPKFVPLLRSGRTPSPQDRENLKNLLEEVESGITRDEDAIWDLEYQVALLQRRLAVLEENKRLLQSLSAPIRQAPPEIIQQIMELSVGVNHLGGAKPVSPATRVASVCAQWRSIAQATPGIWTRFLVELTSGEAQKQESLVKSIERHLTFARDAELEIDIRAVKSIVVDEKVLGLFAARAPRWRSATFKLGYLTNGAREILTAALDNLPSLTSLHIHYPPGSGTDIRIEFFKSCPALRQLSLSKFNPQATSTIPWAQLTSIHFTPVDAREIETVLELCPRLMSVSLRVATTLSLGTSGPTLVPRTHQMRSLGIESTSASSVYNAHPGVFSICTALTLPQLESLVVSSNMIRKYVASHESRHEAGKWPQTAVTEMLTRSKCTLKTLRLKGVPLDTVEALQLLRLAPHAVEVSLHECRTRDPESLSEETSWDVFEDVGANHFITKELLTALCAQKPAPSSNPTSSEVSVPLLPRLRRFHLKVNTGFDMDAYMRMVRSRWPEAGAEIASDLSRLAAISLVVMCHDDDYGHWDSNLCWR</sequence>
<dbReference type="PANTHER" id="PTHR38926">
    <property type="entry name" value="F-BOX DOMAIN CONTAINING PROTEIN, EXPRESSED"/>
    <property type="match status" value="1"/>
</dbReference>
<name>A0AAD7J010_9AGAR</name>
<dbReference type="AlphaFoldDB" id="A0AAD7J010"/>
<dbReference type="EMBL" id="JARKIB010000054">
    <property type="protein sequence ID" value="KAJ7753867.1"/>
    <property type="molecule type" value="Genomic_DNA"/>
</dbReference>
<protein>
    <recommendedName>
        <fullName evidence="4">F-box domain-containing protein</fullName>
    </recommendedName>
</protein>
<feature type="coiled-coil region" evidence="1">
    <location>
        <begin position="33"/>
        <end position="81"/>
    </location>
</feature>
<evidence type="ECO:0000313" key="2">
    <source>
        <dbReference type="EMBL" id="KAJ7753867.1"/>
    </source>
</evidence>
<dbReference type="InterPro" id="IPR032675">
    <property type="entry name" value="LRR_dom_sf"/>
</dbReference>
<evidence type="ECO:0008006" key="4">
    <source>
        <dbReference type="Google" id="ProtNLM"/>
    </source>
</evidence>
<organism evidence="2 3">
    <name type="scientific">Mycena metata</name>
    <dbReference type="NCBI Taxonomy" id="1033252"/>
    <lineage>
        <taxon>Eukaryota</taxon>
        <taxon>Fungi</taxon>
        <taxon>Dikarya</taxon>
        <taxon>Basidiomycota</taxon>
        <taxon>Agaricomycotina</taxon>
        <taxon>Agaricomycetes</taxon>
        <taxon>Agaricomycetidae</taxon>
        <taxon>Agaricales</taxon>
        <taxon>Marasmiineae</taxon>
        <taxon>Mycenaceae</taxon>
        <taxon>Mycena</taxon>
    </lineage>
</organism>
<dbReference type="Gene3D" id="3.80.10.10">
    <property type="entry name" value="Ribonuclease Inhibitor"/>
    <property type="match status" value="1"/>
</dbReference>
<evidence type="ECO:0000313" key="3">
    <source>
        <dbReference type="Proteomes" id="UP001215598"/>
    </source>
</evidence>
<keyword evidence="3" id="KW-1185">Reference proteome</keyword>
<keyword evidence="1" id="KW-0175">Coiled coil</keyword>